<reference evidence="2" key="1">
    <citation type="submission" date="2022-08" db="EMBL/GenBank/DDBJ databases">
        <title>A Global Phylogenomic Analysis of the Shiitake Genus Lentinula.</title>
        <authorList>
            <consortium name="DOE Joint Genome Institute"/>
            <person name="Sierra-Patev S."/>
            <person name="Min B."/>
            <person name="Naranjo-Ortiz M."/>
            <person name="Looney B."/>
            <person name="Konkel Z."/>
            <person name="Slot J.C."/>
            <person name="Sakamoto Y."/>
            <person name="Steenwyk J.L."/>
            <person name="Rokas A."/>
            <person name="Carro J."/>
            <person name="Camarero S."/>
            <person name="Ferreira P."/>
            <person name="Molpeceres G."/>
            <person name="Ruiz-Duenas F.J."/>
            <person name="Serrano A."/>
            <person name="Henrissat B."/>
            <person name="Drula E."/>
            <person name="Hughes K.W."/>
            <person name="Mata J.L."/>
            <person name="Ishikawa N.K."/>
            <person name="Vargas-Isla R."/>
            <person name="Ushijima S."/>
            <person name="Smith C.A."/>
            <person name="Ahrendt S."/>
            <person name="Andreopoulos W."/>
            <person name="He G."/>
            <person name="Labutti K."/>
            <person name="Lipzen A."/>
            <person name="Ng V."/>
            <person name="Riley R."/>
            <person name="Sandor L."/>
            <person name="Barry K."/>
            <person name="Martinez A.T."/>
            <person name="Xiao Y."/>
            <person name="Gibbons J.G."/>
            <person name="Terashima K."/>
            <person name="Grigoriev I.V."/>
            <person name="Hibbett D.S."/>
        </authorList>
    </citation>
    <scope>NUCLEOTIDE SEQUENCE</scope>
    <source>
        <strain evidence="2">JLM2183</strain>
    </source>
</reference>
<feature type="compositionally biased region" description="Low complexity" evidence="1">
    <location>
        <begin position="343"/>
        <end position="353"/>
    </location>
</feature>
<feature type="compositionally biased region" description="Low complexity" evidence="1">
    <location>
        <begin position="154"/>
        <end position="167"/>
    </location>
</feature>
<protein>
    <submittedName>
        <fullName evidence="2">Uncharacterized protein</fullName>
    </submittedName>
</protein>
<evidence type="ECO:0000256" key="1">
    <source>
        <dbReference type="SAM" id="MobiDB-lite"/>
    </source>
</evidence>
<feature type="region of interest" description="Disordered" evidence="1">
    <location>
        <begin position="334"/>
        <end position="353"/>
    </location>
</feature>
<feature type="compositionally biased region" description="Low complexity" evidence="1">
    <location>
        <begin position="296"/>
        <end position="311"/>
    </location>
</feature>
<dbReference type="Proteomes" id="UP001150266">
    <property type="component" value="Unassembled WGS sequence"/>
</dbReference>
<feature type="region of interest" description="Disordered" evidence="1">
    <location>
        <begin position="61"/>
        <end position="195"/>
    </location>
</feature>
<organism evidence="2 3">
    <name type="scientific">Lentinula aciculospora</name>
    <dbReference type="NCBI Taxonomy" id="153920"/>
    <lineage>
        <taxon>Eukaryota</taxon>
        <taxon>Fungi</taxon>
        <taxon>Dikarya</taxon>
        <taxon>Basidiomycota</taxon>
        <taxon>Agaricomycotina</taxon>
        <taxon>Agaricomycetes</taxon>
        <taxon>Agaricomycetidae</taxon>
        <taxon>Agaricales</taxon>
        <taxon>Marasmiineae</taxon>
        <taxon>Omphalotaceae</taxon>
        <taxon>Lentinula</taxon>
    </lineage>
</organism>
<comment type="caution">
    <text evidence="2">The sequence shown here is derived from an EMBL/GenBank/DDBJ whole genome shotgun (WGS) entry which is preliminary data.</text>
</comment>
<sequence>MDRPIRERVFFLDDHDYHQPLPKTVNTGRRPVSMIAIMQSNEPTFPAPPVRRLSVHRPLRSSPLAGPALSSEGLLVPDEDDQRRCKPSRISSTPDLPVVSPYSSVYPTDRLLSPPHSGNTSRPTLVQRKTSPSYLGIPSVSLAKSPSAPSLHVSSTPPSSPNSSSRPPSRENATSDSSPTPTSPRSAPGDWLITNSFGDTPRFSRLSMGSNVVMPVPAKEYRRKSVASVKSIPNFPSWASNPPGLIVRSRSGSSGVRNEEADTSCSSNPVRKVESSKSISSLASKVRRRASTLLSIRSDSSESQSIESDPSMLQSRSVTSLSSIADGSDIDFLLSPSLPPRAPSSAHSRGSSNSDCAIIDEEAEDDTPVTPDCVVPLAHTRSLPEQRKESKREPFFLKFRRIIRVHRLIRPRVSDVS</sequence>
<dbReference type="AlphaFoldDB" id="A0A9W9A0D0"/>
<feature type="compositionally biased region" description="Polar residues" evidence="1">
    <location>
        <begin position="116"/>
        <end position="133"/>
    </location>
</feature>
<keyword evidence="3" id="KW-1185">Reference proteome</keyword>
<gene>
    <name evidence="2" type="ORF">J3R30DRAFT_3710029</name>
</gene>
<accession>A0A9W9A0D0</accession>
<dbReference type="OrthoDB" id="3070411at2759"/>
<feature type="region of interest" description="Disordered" evidence="1">
    <location>
        <begin position="296"/>
        <end position="320"/>
    </location>
</feature>
<name>A0A9W9A0D0_9AGAR</name>
<feature type="region of interest" description="Disordered" evidence="1">
    <location>
        <begin position="240"/>
        <end position="281"/>
    </location>
</feature>
<evidence type="ECO:0000313" key="3">
    <source>
        <dbReference type="Proteomes" id="UP001150266"/>
    </source>
</evidence>
<feature type="compositionally biased region" description="Low complexity" evidence="1">
    <location>
        <begin position="247"/>
        <end position="256"/>
    </location>
</feature>
<evidence type="ECO:0000313" key="2">
    <source>
        <dbReference type="EMBL" id="KAJ4471507.1"/>
    </source>
</evidence>
<feature type="compositionally biased region" description="Low complexity" evidence="1">
    <location>
        <begin position="174"/>
        <end position="186"/>
    </location>
</feature>
<dbReference type="EMBL" id="JAOTPV010000022">
    <property type="protein sequence ID" value="KAJ4471507.1"/>
    <property type="molecule type" value="Genomic_DNA"/>
</dbReference>
<proteinExistence type="predicted"/>